<keyword evidence="2" id="KW-1185">Reference proteome</keyword>
<proteinExistence type="predicted"/>
<dbReference type="PATRIC" id="fig|1263867.3.peg.1964"/>
<comment type="caution">
    <text evidence="1">The sequence shown here is derived from an EMBL/GenBank/DDBJ whole genome shotgun (WGS) entry which is preliminary data.</text>
</comment>
<reference evidence="1" key="2">
    <citation type="journal article" date="2013" name="Mar. Genomics">
        <title>Expression of sulfatases in Rhodopirellula baltica and the diversity of sulfatases in the genus Rhodopirellula.</title>
        <authorList>
            <person name="Wegner C.E."/>
            <person name="Richter-Heitmann T."/>
            <person name="Klindworth A."/>
            <person name="Klockow C."/>
            <person name="Richter M."/>
            <person name="Achstetter T."/>
            <person name="Glockner F.O."/>
            <person name="Harder J."/>
        </authorList>
    </citation>
    <scope>NUCLEOTIDE SEQUENCE [LARGE SCALE GENOMIC DNA]</scope>
    <source>
        <strain evidence="1">6C</strain>
    </source>
</reference>
<evidence type="ECO:0000313" key="2">
    <source>
        <dbReference type="Proteomes" id="UP000011529"/>
    </source>
</evidence>
<dbReference type="EMBL" id="ANMO01000097">
    <property type="protein sequence ID" value="EMB17312.1"/>
    <property type="molecule type" value="Genomic_DNA"/>
</dbReference>
<name>M2AX76_9BACT</name>
<dbReference type="Proteomes" id="UP000011529">
    <property type="component" value="Unassembled WGS sequence"/>
</dbReference>
<accession>M2AX76</accession>
<evidence type="ECO:0000313" key="1">
    <source>
        <dbReference type="EMBL" id="EMB17312.1"/>
    </source>
</evidence>
<reference evidence="1" key="1">
    <citation type="submission" date="2012-11" db="EMBL/GenBank/DDBJ databases">
        <title>Permanent draft genomes of Rhodopirellula europaea strain SH398 and 6C.</title>
        <authorList>
            <person name="Richter M."/>
            <person name="Richter-Heitmann T."/>
            <person name="Frank C."/>
            <person name="Harder J."/>
            <person name="Glockner F.O."/>
        </authorList>
    </citation>
    <scope>NUCLEOTIDE SEQUENCE</scope>
    <source>
        <strain evidence="1">6C</strain>
    </source>
</reference>
<dbReference type="AlphaFoldDB" id="M2AX76"/>
<gene>
    <name evidence="1" type="ORF">RE6C_01850</name>
</gene>
<protein>
    <submittedName>
        <fullName evidence="1">Uncharacterized protein</fullName>
    </submittedName>
</protein>
<organism evidence="1 2">
    <name type="scientific">Rhodopirellula europaea 6C</name>
    <dbReference type="NCBI Taxonomy" id="1263867"/>
    <lineage>
        <taxon>Bacteria</taxon>
        <taxon>Pseudomonadati</taxon>
        <taxon>Planctomycetota</taxon>
        <taxon>Planctomycetia</taxon>
        <taxon>Pirellulales</taxon>
        <taxon>Pirellulaceae</taxon>
        <taxon>Rhodopirellula</taxon>
    </lineage>
</organism>
<sequence length="40" mass="4605">MIDRGKSTPESMNAWEREFHSERGAAIKRCTAFFHCDSMA</sequence>